<gene>
    <name evidence="15" type="ORF">CFN78_25440</name>
</gene>
<feature type="transmembrane region" description="Helical" evidence="13">
    <location>
        <begin position="146"/>
        <end position="168"/>
    </location>
</feature>
<feature type="compositionally biased region" description="Basic and acidic residues" evidence="12">
    <location>
        <begin position="7"/>
        <end position="31"/>
    </location>
</feature>
<dbReference type="PROSITE" id="PS00705">
    <property type="entry name" value="PROK_CO2_ANHYDRASE_2"/>
    <property type="match status" value="1"/>
</dbReference>
<evidence type="ECO:0000256" key="3">
    <source>
        <dbReference type="ARBA" id="ARBA00012925"/>
    </source>
</evidence>
<feature type="transmembrane region" description="Helical" evidence="13">
    <location>
        <begin position="262"/>
        <end position="287"/>
    </location>
</feature>
<dbReference type="InterPro" id="IPR001765">
    <property type="entry name" value="Carbonic_anhydrase"/>
</dbReference>
<keyword evidence="16" id="KW-1185">Reference proteome</keyword>
<dbReference type="GO" id="GO:0055085">
    <property type="term" value="P:transmembrane transport"/>
    <property type="evidence" value="ECO:0007669"/>
    <property type="project" value="InterPro"/>
</dbReference>
<feature type="transmembrane region" description="Helical" evidence="13">
    <location>
        <begin position="71"/>
        <end position="91"/>
    </location>
</feature>
<name>A0A263CWK5_9PSEU</name>
<dbReference type="AlphaFoldDB" id="A0A263CWK5"/>
<dbReference type="Pfam" id="PF00916">
    <property type="entry name" value="Sulfate_transp"/>
    <property type="match status" value="1"/>
</dbReference>
<evidence type="ECO:0000256" key="4">
    <source>
        <dbReference type="ARBA" id="ARBA00022692"/>
    </source>
</evidence>
<feature type="binding site" evidence="11">
    <location>
        <position position="661"/>
    </location>
    <ligand>
        <name>Zn(2+)</name>
        <dbReference type="ChEBI" id="CHEBI:29105"/>
    </ligand>
</feature>
<evidence type="ECO:0000256" key="1">
    <source>
        <dbReference type="ARBA" id="ARBA00004141"/>
    </source>
</evidence>
<dbReference type="SMART" id="SM00947">
    <property type="entry name" value="Pro_CA"/>
    <property type="match status" value="1"/>
</dbReference>
<dbReference type="GO" id="GO:0016020">
    <property type="term" value="C:membrane"/>
    <property type="evidence" value="ECO:0007669"/>
    <property type="project" value="UniProtKB-SubCell"/>
</dbReference>
<evidence type="ECO:0000256" key="5">
    <source>
        <dbReference type="ARBA" id="ARBA00022833"/>
    </source>
</evidence>
<dbReference type="OrthoDB" id="9771198at2"/>
<feature type="binding site" evidence="11">
    <location>
        <position position="601"/>
    </location>
    <ligand>
        <name>Zn(2+)</name>
        <dbReference type="ChEBI" id="CHEBI:29105"/>
    </ligand>
</feature>
<keyword evidence="8" id="KW-0456">Lyase</keyword>
<dbReference type="EC" id="4.2.1.1" evidence="3"/>
<evidence type="ECO:0000313" key="15">
    <source>
        <dbReference type="EMBL" id="OZM70524.1"/>
    </source>
</evidence>
<feature type="transmembrane region" description="Helical" evidence="13">
    <location>
        <begin position="346"/>
        <end position="375"/>
    </location>
</feature>
<evidence type="ECO:0000259" key="14">
    <source>
        <dbReference type="Pfam" id="PF00916"/>
    </source>
</evidence>
<proteinExistence type="inferred from homology"/>
<protein>
    <recommendedName>
        <fullName evidence="3">carbonic anhydrase</fullName>
        <ecNumber evidence="3">4.2.1.1</ecNumber>
    </recommendedName>
</protein>
<dbReference type="Pfam" id="PF00484">
    <property type="entry name" value="Pro_CA"/>
    <property type="match status" value="1"/>
</dbReference>
<feature type="transmembrane region" description="Helical" evidence="13">
    <location>
        <begin position="111"/>
        <end position="134"/>
    </location>
</feature>
<evidence type="ECO:0000256" key="10">
    <source>
        <dbReference type="ARBA" id="ARBA00048348"/>
    </source>
</evidence>
<evidence type="ECO:0000313" key="16">
    <source>
        <dbReference type="Proteomes" id="UP000242444"/>
    </source>
</evidence>
<dbReference type="GO" id="GO:0004089">
    <property type="term" value="F:carbonate dehydratase activity"/>
    <property type="evidence" value="ECO:0007669"/>
    <property type="project" value="UniProtKB-EC"/>
</dbReference>
<feature type="transmembrane region" description="Helical" evidence="13">
    <location>
        <begin position="220"/>
        <end position="239"/>
    </location>
</feature>
<organism evidence="15 16">
    <name type="scientific">Amycolatopsis antarctica</name>
    <dbReference type="NCBI Taxonomy" id="1854586"/>
    <lineage>
        <taxon>Bacteria</taxon>
        <taxon>Bacillati</taxon>
        <taxon>Actinomycetota</taxon>
        <taxon>Actinomycetes</taxon>
        <taxon>Pseudonocardiales</taxon>
        <taxon>Pseudonocardiaceae</taxon>
        <taxon>Amycolatopsis</taxon>
    </lineage>
</organism>
<evidence type="ECO:0000256" key="6">
    <source>
        <dbReference type="ARBA" id="ARBA00022989"/>
    </source>
</evidence>
<keyword evidence="11" id="KW-0479">Metal-binding</keyword>
<dbReference type="Gene3D" id="3.40.1050.10">
    <property type="entry name" value="Carbonic anhydrase"/>
    <property type="match status" value="1"/>
</dbReference>
<dbReference type="GO" id="GO:0015976">
    <property type="term" value="P:carbon utilization"/>
    <property type="evidence" value="ECO:0007669"/>
    <property type="project" value="InterPro"/>
</dbReference>
<evidence type="ECO:0000256" key="11">
    <source>
        <dbReference type="PIRSR" id="PIRSR601765-1"/>
    </source>
</evidence>
<evidence type="ECO:0000256" key="12">
    <source>
        <dbReference type="SAM" id="MobiDB-lite"/>
    </source>
</evidence>
<sequence>MTDTSIESERHRDKDRPDKNPGDKGHRDGTRTERTTFKTILRYDVPASLVVFLVAVPLSLGIALASGAPIVAGLIAAVLGGVIAGAVGGSPKQVSGPAAGLTVVMAETIQQFGWAVTCAIVACAGVLQVLLGLSRIARAALAISPAIVHGMLAGIGVTIVLGQLHVILGGAAQSSAVDNLIELPGQIAGQHDAATVLGVLTIGILLLWGKLPSVVRRIPGPLAAVGLVTVLAVLIGSSAERVQLPGDLLSIGLVPELPDGDWMAFALAVVTIALIASVETLLSAVAVDKLHTGPRANLDRELVGQGVTNMVSGAIGGLPVTGVIVRSSANVAAGARTRASAILHGLWVLLFVVLLAGLIQHIPLAVLAGLLVHVGAKLVNPAHIREVHEHGDLPVYLVTIVGVVAVDLLSGVLIGIGVSLLFMLRRMIWSGIHAERHEDGWRVVIEGALTALSVPRLSKVLGAIPEGGAVKLELVVDYLDHAAFESLAGWQQAYERAGGTVVVDEIGHPWFERGKSGEPTVRKGQESQGMPRWLAPWSEWQVREIGETGLPEQRTASPRVHAPMHQGTEEFQRRTAHLVEPTMRRLADEQRPHTLFIACGDARIVPNLITTSGPGDLFTVRNVGNLVPAEGGSDASVGASIEFAVGVLGVREVVVCGHSSCGAMKALIHGAAEDLPAVGDWLRNAEPTVSRAESATEPVTLDGAVPDAPADRLALYNVLQQLDHLRAYPAVAAAEARGELRLGGMYFDVGAAQVYNLGAGGAFLAAGEGRTGAATAVKRG</sequence>
<comment type="caution">
    <text evidence="15">The sequence shown here is derived from an EMBL/GenBank/DDBJ whole genome shotgun (WGS) entry which is preliminary data.</text>
</comment>
<keyword evidence="4 13" id="KW-0812">Transmembrane</keyword>
<feature type="binding site" evidence="11">
    <location>
        <position position="599"/>
    </location>
    <ligand>
        <name>Zn(2+)</name>
        <dbReference type="ChEBI" id="CHEBI:29105"/>
    </ligand>
</feature>
<feature type="binding site" evidence="11">
    <location>
        <position position="658"/>
    </location>
    <ligand>
        <name>Zn(2+)</name>
        <dbReference type="ChEBI" id="CHEBI:29105"/>
    </ligand>
</feature>
<evidence type="ECO:0000256" key="13">
    <source>
        <dbReference type="SAM" id="Phobius"/>
    </source>
</evidence>
<dbReference type="InterPro" id="IPR015892">
    <property type="entry name" value="Carbonic_anhydrase_CS"/>
</dbReference>
<dbReference type="Proteomes" id="UP000242444">
    <property type="component" value="Unassembled WGS sequence"/>
</dbReference>
<dbReference type="EMBL" id="NKYE01000020">
    <property type="protein sequence ID" value="OZM70524.1"/>
    <property type="molecule type" value="Genomic_DNA"/>
</dbReference>
<dbReference type="PANTHER" id="PTHR11814">
    <property type="entry name" value="SULFATE TRANSPORTER"/>
    <property type="match status" value="1"/>
</dbReference>
<comment type="function">
    <text evidence="9">Catalyzes the reversible hydration of carbon dioxide to form bicarbonate.</text>
</comment>
<dbReference type="InterPro" id="IPR011547">
    <property type="entry name" value="SLC26A/SulP_dom"/>
</dbReference>
<feature type="transmembrane region" description="Helical" evidence="13">
    <location>
        <begin position="45"/>
        <end position="64"/>
    </location>
</feature>
<comment type="subcellular location">
    <subcellularLocation>
        <location evidence="1">Membrane</location>
        <topology evidence="1">Multi-pass membrane protein</topology>
    </subcellularLocation>
</comment>
<dbReference type="SUPFAM" id="SSF53056">
    <property type="entry name" value="beta-carbonic anhydrase, cab"/>
    <property type="match status" value="1"/>
</dbReference>
<feature type="region of interest" description="Disordered" evidence="12">
    <location>
        <begin position="1"/>
        <end position="31"/>
    </location>
</feature>
<dbReference type="GO" id="GO:0008270">
    <property type="term" value="F:zinc ion binding"/>
    <property type="evidence" value="ECO:0007669"/>
    <property type="project" value="InterPro"/>
</dbReference>
<feature type="transmembrane region" description="Helical" evidence="13">
    <location>
        <begin position="395"/>
        <end position="424"/>
    </location>
</feature>
<accession>A0A263CWK5</accession>
<dbReference type="InParanoid" id="A0A263CWK5"/>
<dbReference type="RefSeq" id="WP_094865582.1">
    <property type="nucleotide sequence ID" value="NZ_NKYE01000020.1"/>
</dbReference>
<evidence type="ECO:0000256" key="7">
    <source>
        <dbReference type="ARBA" id="ARBA00023136"/>
    </source>
</evidence>
<evidence type="ECO:0000256" key="9">
    <source>
        <dbReference type="ARBA" id="ARBA00024993"/>
    </source>
</evidence>
<evidence type="ECO:0000256" key="2">
    <source>
        <dbReference type="ARBA" id="ARBA00006217"/>
    </source>
</evidence>
<feature type="domain" description="SLC26A/SulP transporter" evidence="14">
    <location>
        <begin position="41"/>
        <end position="389"/>
    </location>
</feature>
<dbReference type="InterPro" id="IPR036874">
    <property type="entry name" value="Carbonic_anhydrase_sf"/>
</dbReference>
<comment type="catalytic activity">
    <reaction evidence="10">
        <text>hydrogencarbonate + H(+) = CO2 + H2O</text>
        <dbReference type="Rhea" id="RHEA:10748"/>
        <dbReference type="ChEBI" id="CHEBI:15377"/>
        <dbReference type="ChEBI" id="CHEBI:15378"/>
        <dbReference type="ChEBI" id="CHEBI:16526"/>
        <dbReference type="ChEBI" id="CHEBI:17544"/>
        <dbReference type="EC" id="4.2.1.1"/>
    </reaction>
</comment>
<dbReference type="InterPro" id="IPR001902">
    <property type="entry name" value="SLC26A/SulP_fam"/>
</dbReference>
<comment type="cofactor">
    <cofactor evidence="11">
        <name>Zn(2+)</name>
        <dbReference type="ChEBI" id="CHEBI:29105"/>
    </cofactor>
    <text evidence="11">Binds 1 zinc ion per subunit.</text>
</comment>
<reference evidence="15 16" key="1">
    <citation type="submission" date="2017-07" db="EMBL/GenBank/DDBJ databases">
        <title>Amycolatopsis antarcticus sp. nov., isolated from the surface of an Antarcticus brown macroalga.</title>
        <authorList>
            <person name="Wang J."/>
            <person name="Leiva S."/>
            <person name="Huang J."/>
            <person name="Huang Y."/>
        </authorList>
    </citation>
    <scope>NUCLEOTIDE SEQUENCE [LARGE SCALE GENOMIC DNA]</scope>
    <source>
        <strain evidence="15 16">AU-G6</strain>
    </source>
</reference>
<comment type="similarity">
    <text evidence="2">Belongs to the beta-class carbonic anhydrase family.</text>
</comment>
<keyword evidence="6 13" id="KW-1133">Transmembrane helix</keyword>
<keyword evidence="5 11" id="KW-0862">Zinc</keyword>
<evidence type="ECO:0000256" key="8">
    <source>
        <dbReference type="ARBA" id="ARBA00023239"/>
    </source>
</evidence>
<keyword evidence="7 13" id="KW-0472">Membrane</keyword>
<feature type="transmembrane region" description="Helical" evidence="13">
    <location>
        <begin position="188"/>
        <end position="208"/>
    </location>
</feature>